<dbReference type="GO" id="GO:0016805">
    <property type="term" value="F:dipeptidase activity"/>
    <property type="evidence" value="ECO:0007669"/>
    <property type="project" value="TreeGrafter"/>
</dbReference>
<evidence type="ECO:0000313" key="2">
    <source>
        <dbReference type="EMBL" id="QYZ68384.1"/>
    </source>
</evidence>
<accession>A0A8G1ECH3</accession>
<dbReference type="GO" id="GO:0071713">
    <property type="term" value="F:para-aminobenzoyl-glutamate hydrolase activity"/>
    <property type="evidence" value="ECO:0007669"/>
    <property type="project" value="TreeGrafter"/>
</dbReference>
<dbReference type="Pfam" id="PF01546">
    <property type="entry name" value="Peptidase_M20"/>
    <property type="match status" value="1"/>
</dbReference>
<dbReference type="RefSeq" id="WP_220660607.1">
    <property type="nucleotide sequence ID" value="NZ_CP069370.1"/>
</dbReference>
<dbReference type="InterPro" id="IPR052030">
    <property type="entry name" value="Peptidase_M20/M20A_hydrolases"/>
</dbReference>
<dbReference type="SUPFAM" id="SSF55031">
    <property type="entry name" value="Bacterial exopeptidase dimerisation domain"/>
    <property type="match status" value="1"/>
</dbReference>
<proteinExistence type="predicted"/>
<dbReference type="GO" id="GO:0046657">
    <property type="term" value="P:folic acid catabolic process"/>
    <property type="evidence" value="ECO:0007669"/>
    <property type="project" value="TreeGrafter"/>
</dbReference>
<dbReference type="SUPFAM" id="SSF53187">
    <property type="entry name" value="Zn-dependent exopeptidases"/>
    <property type="match status" value="1"/>
</dbReference>
<dbReference type="InterPro" id="IPR017145">
    <property type="entry name" value="Aminobenzoyl-glu_utiliz_pB"/>
</dbReference>
<dbReference type="InterPro" id="IPR036264">
    <property type="entry name" value="Bact_exopeptidase_dim_dom"/>
</dbReference>
<dbReference type="AlphaFoldDB" id="A0A8G1ECH3"/>
<keyword evidence="3" id="KW-1185">Reference proteome</keyword>
<sequence>MTTGAVGFSRRSVLGAAAGAAVGAGLGLPDLVLAQATTAEAPAPASVGAAEAAVERHRDAILRISREVWDLAELSLEEVKSAKVHLRELEAAGFRTVSTGTSGFPTAFVSEWSQGTGGPVVGYLPEYDALPDLGNAAEPRPMPAPSGNPNGHGCGHNALGAGCTGAAIALKTMMQATGTPGTIRVYGCAAEETEGVKVYMARDGLFDDLDAALAWHPAPLAVTGEIMTAAVAQVQVIFRGRTAHAGNDPWEGRSALKAAELFGTGIQFMREHLRSTARMHYIYESAGVAPNIVPEFAQIWLTLRGQDRAEVDALLEWTKQVADGAALMTQTTAEYELFHGMLDLLPNGPMIALAQAHMAARPPVWTEAEQGFAKGCQKEMGLPEAGLATTVLPVMGPLRVGGGTDVGDVSWVAPVGIFGWPSFGIGTSLHTWAVTACGGMSIGDRASLDTARILAGMGYDVMTDAGLRSAAKADLEARRGGVAYAPILPADRKIPLRLPDWLHKAGGDEVVSFASEEG</sequence>
<dbReference type="KEGG" id="nsm:JO391_11345"/>
<dbReference type="NCBIfam" id="TIGR01891">
    <property type="entry name" value="amidohydrolases"/>
    <property type="match status" value="1"/>
</dbReference>
<dbReference type="PIRSF" id="PIRSF037227">
    <property type="entry name" value="Aminobenzoyl-glu_utiliz_pB"/>
    <property type="match status" value="1"/>
</dbReference>
<organism evidence="2 3">
    <name type="scientific">Neotabrizicola shimadae</name>
    <dbReference type="NCBI Taxonomy" id="2807096"/>
    <lineage>
        <taxon>Bacteria</taxon>
        <taxon>Pseudomonadati</taxon>
        <taxon>Pseudomonadota</taxon>
        <taxon>Alphaproteobacteria</taxon>
        <taxon>Rhodobacterales</taxon>
        <taxon>Paracoccaceae</taxon>
        <taxon>Neotabrizicola</taxon>
    </lineage>
</organism>
<dbReference type="Gene3D" id="3.30.70.360">
    <property type="match status" value="1"/>
</dbReference>
<dbReference type="Gene3D" id="3.40.630.10">
    <property type="entry name" value="Zn peptidases"/>
    <property type="match status" value="1"/>
</dbReference>
<dbReference type="EMBL" id="CP069370">
    <property type="protein sequence ID" value="QYZ68384.1"/>
    <property type="molecule type" value="Genomic_DNA"/>
</dbReference>
<evidence type="ECO:0000256" key="1">
    <source>
        <dbReference type="ARBA" id="ARBA00022801"/>
    </source>
</evidence>
<dbReference type="PANTHER" id="PTHR30575">
    <property type="entry name" value="PEPTIDASE M20"/>
    <property type="match status" value="1"/>
</dbReference>
<dbReference type="GO" id="GO:0005737">
    <property type="term" value="C:cytoplasm"/>
    <property type="evidence" value="ECO:0007669"/>
    <property type="project" value="TreeGrafter"/>
</dbReference>
<dbReference type="InterPro" id="IPR002933">
    <property type="entry name" value="Peptidase_M20"/>
</dbReference>
<dbReference type="PROSITE" id="PS51318">
    <property type="entry name" value="TAT"/>
    <property type="match status" value="1"/>
</dbReference>
<name>A0A8G1ECH3_9RHOB</name>
<evidence type="ECO:0000313" key="3">
    <source>
        <dbReference type="Proteomes" id="UP000826300"/>
    </source>
</evidence>
<dbReference type="Proteomes" id="UP000826300">
    <property type="component" value="Chromosome"/>
</dbReference>
<dbReference type="PANTHER" id="PTHR30575:SF0">
    <property type="entry name" value="XAA-ARG DIPEPTIDASE"/>
    <property type="match status" value="1"/>
</dbReference>
<dbReference type="InterPro" id="IPR017439">
    <property type="entry name" value="Amidohydrolase"/>
</dbReference>
<reference evidence="2" key="1">
    <citation type="submission" date="2021-02" db="EMBL/GenBank/DDBJ databases">
        <title>Rhodobacter shimadae sp. nov., an aerobic anoxygenic phototrophic bacterium isolated from a hot spring.</title>
        <authorList>
            <person name="Muramatsu S."/>
            <person name="Haruta S."/>
            <person name="Hirose S."/>
            <person name="Hanada S."/>
        </authorList>
    </citation>
    <scope>NUCLEOTIDE SEQUENCE</scope>
    <source>
        <strain evidence="2">N10</strain>
    </source>
</reference>
<keyword evidence="1" id="KW-0378">Hydrolase</keyword>
<dbReference type="InterPro" id="IPR006311">
    <property type="entry name" value="TAT_signal"/>
</dbReference>
<protein>
    <submittedName>
        <fullName evidence="2">Amidohydrolase</fullName>
    </submittedName>
</protein>
<gene>
    <name evidence="2" type="ORF">JO391_11345</name>
</gene>